<keyword evidence="6" id="KW-1185">Reference proteome</keyword>
<dbReference type="PIRSF" id="PIRSF037251">
    <property type="entry name" value="Arylacetamide_deacetylase"/>
    <property type="match status" value="1"/>
</dbReference>
<dbReference type="InterPro" id="IPR029058">
    <property type="entry name" value="AB_hydrolase_fold"/>
</dbReference>
<gene>
    <name evidence="5" type="ORF">NP493_760g00035</name>
</gene>
<dbReference type="PANTHER" id="PTHR48081:SF8">
    <property type="entry name" value="ALPHA_BETA HYDROLASE FOLD-3 DOMAIN-CONTAINING PROTEIN-RELATED"/>
    <property type="match status" value="1"/>
</dbReference>
<dbReference type="Gene3D" id="3.40.50.1820">
    <property type="entry name" value="alpha/beta hydrolase"/>
    <property type="match status" value="1"/>
</dbReference>
<evidence type="ECO:0000256" key="3">
    <source>
        <dbReference type="PIRSR" id="PIRSR037251-1"/>
    </source>
</evidence>
<dbReference type="PANTHER" id="PTHR48081">
    <property type="entry name" value="AB HYDROLASE SUPERFAMILY PROTEIN C4A8.06C"/>
    <property type="match status" value="1"/>
</dbReference>
<dbReference type="GO" id="GO:0052689">
    <property type="term" value="F:carboxylic ester hydrolase activity"/>
    <property type="evidence" value="ECO:0007669"/>
    <property type="project" value="InterPro"/>
</dbReference>
<comment type="similarity">
    <text evidence="1">Belongs to the 'GDXG' lipolytic enzyme family.</text>
</comment>
<dbReference type="InterPro" id="IPR017157">
    <property type="entry name" value="Arylacetamide_deacetylase"/>
</dbReference>
<accession>A0AAD9KPC5</accession>
<dbReference type="AlphaFoldDB" id="A0AAD9KPC5"/>
<dbReference type="GO" id="GO:0016020">
    <property type="term" value="C:membrane"/>
    <property type="evidence" value="ECO:0007669"/>
    <property type="project" value="InterPro"/>
</dbReference>
<comment type="caution">
    <text evidence="5">The sequence shown here is derived from an EMBL/GenBank/DDBJ whole genome shotgun (WGS) entry which is preliminary data.</text>
</comment>
<organism evidence="5 6">
    <name type="scientific">Ridgeia piscesae</name>
    <name type="common">Tubeworm</name>
    <dbReference type="NCBI Taxonomy" id="27915"/>
    <lineage>
        <taxon>Eukaryota</taxon>
        <taxon>Metazoa</taxon>
        <taxon>Spiralia</taxon>
        <taxon>Lophotrochozoa</taxon>
        <taxon>Annelida</taxon>
        <taxon>Polychaeta</taxon>
        <taxon>Sedentaria</taxon>
        <taxon>Canalipalpata</taxon>
        <taxon>Sabellida</taxon>
        <taxon>Siboglinidae</taxon>
        <taxon>Ridgeia</taxon>
    </lineage>
</organism>
<evidence type="ECO:0000256" key="1">
    <source>
        <dbReference type="ARBA" id="ARBA00010515"/>
    </source>
</evidence>
<proteinExistence type="inferred from homology"/>
<dbReference type="Proteomes" id="UP001209878">
    <property type="component" value="Unassembled WGS sequence"/>
</dbReference>
<feature type="active site" evidence="3">
    <location>
        <position position="383"/>
    </location>
</feature>
<evidence type="ECO:0000313" key="6">
    <source>
        <dbReference type="Proteomes" id="UP001209878"/>
    </source>
</evidence>
<sequence>MSPHIPSVFTTLAVSALLVSYILYGAVTIPSGIEQADQMVWLFAKAKYTRALCELGSYFGLGHRVELYRSVHQFLSPPTQTNYKALQVSNETFDGVSVRVYGPDRREGLVPGVILVHGGGWVFGSVDRVDQLATTFVRRLGVVVVSINYRLAPEHPYPVPFDDCLAATTFFLKNAADYGADSGRVALLGVSAGANLAAAVSLKLSRRADEASSPAALRPELQVLIVPCLQAVDFNTPSYQENEFDSFMPKYIMTSMWLWYARGPDGHLLLDDVYTNEHTSAAAKQSVVSKYIDHALLGQHNIASAYVPNDVNFGNETLWRELQATFTDPYFAPLMAPDLAGVPETYIATAQHDVLRDDGILFAKRLRAAGVDVKHAHYDKAFHGTWVLPEQLQTAKKMLNDVIDYLAVKL</sequence>
<reference evidence="5" key="1">
    <citation type="journal article" date="2023" name="Mol. Biol. Evol.">
        <title>Third-Generation Sequencing Reveals the Adaptive Role of the Epigenome in Three Deep-Sea Polychaetes.</title>
        <authorList>
            <person name="Perez M."/>
            <person name="Aroh O."/>
            <person name="Sun Y."/>
            <person name="Lan Y."/>
            <person name="Juniper S.K."/>
            <person name="Young C.R."/>
            <person name="Angers B."/>
            <person name="Qian P.Y."/>
        </authorList>
    </citation>
    <scope>NUCLEOTIDE SEQUENCE</scope>
    <source>
        <strain evidence="5">R07B-5</strain>
    </source>
</reference>
<evidence type="ECO:0000256" key="2">
    <source>
        <dbReference type="ARBA" id="ARBA00022801"/>
    </source>
</evidence>
<name>A0AAD9KPC5_RIDPI</name>
<dbReference type="InterPro" id="IPR013094">
    <property type="entry name" value="AB_hydrolase_3"/>
</dbReference>
<feature type="domain" description="Alpha/beta hydrolase fold-3" evidence="4">
    <location>
        <begin position="319"/>
        <end position="385"/>
    </location>
</feature>
<dbReference type="SUPFAM" id="SSF53474">
    <property type="entry name" value="alpha/beta-Hydrolases"/>
    <property type="match status" value="1"/>
</dbReference>
<dbReference type="EMBL" id="JAODUO010000757">
    <property type="protein sequence ID" value="KAK2175011.1"/>
    <property type="molecule type" value="Genomic_DNA"/>
</dbReference>
<dbReference type="Pfam" id="PF07859">
    <property type="entry name" value="Abhydrolase_3"/>
    <property type="match status" value="2"/>
</dbReference>
<feature type="active site" evidence="3">
    <location>
        <position position="353"/>
    </location>
</feature>
<feature type="domain" description="Alpha/beta hydrolase fold-3" evidence="4">
    <location>
        <begin position="113"/>
        <end position="264"/>
    </location>
</feature>
<feature type="active site" evidence="3">
    <location>
        <position position="191"/>
    </location>
</feature>
<dbReference type="InterPro" id="IPR050300">
    <property type="entry name" value="GDXG_lipolytic_enzyme"/>
</dbReference>
<evidence type="ECO:0000259" key="4">
    <source>
        <dbReference type="Pfam" id="PF07859"/>
    </source>
</evidence>
<keyword evidence="2" id="KW-0378">Hydrolase</keyword>
<evidence type="ECO:0000313" key="5">
    <source>
        <dbReference type="EMBL" id="KAK2175011.1"/>
    </source>
</evidence>
<protein>
    <recommendedName>
        <fullName evidence="4">Alpha/beta hydrolase fold-3 domain-containing protein</fullName>
    </recommendedName>
</protein>